<evidence type="ECO:0000256" key="13">
    <source>
        <dbReference type="SAM" id="MobiDB-lite"/>
    </source>
</evidence>
<keyword evidence="7" id="KW-0378">Hydrolase</keyword>
<dbReference type="PROSITE" id="PS51657">
    <property type="entry name" value="PSRV_HELICASE"/>
    <property type="match status" value="1"/>
</dbReference>
<protein>
    <recommendedName>
        <fullName evidence="3">Replication protein 1a</fullName>
    </recommendedName>
</protein>
<dbReference type="Pfam" id="PF01443">
    <property type="entry name" value="Viral_helicase1"/>
    <property type="match status" value="1"/>
</dbReference>
<name>Q50L56_9BROM</name>
<accession>Q50L56</accession>
<keyword evidence="6" id="KW-0547">Nucleotide-binding</keyword>
<dbReference type="GO" id="GO:0004386">
    <property type="term" value="F:helicase activity"/>
    <property type="evidence" value="ECO:0007669"/>
    <property type="project" value="UniProtKB-KW"/>
</dbReference>
<dbReference type="SUPFAM" id="SSF52540">
    <property type="entry name" value="P-loop containing nucleoside triphosphate hydrolases"/>
    <property type="match status" value="1"/>
</dbReference>
<evidence type="ECO:0000259" key="14">
    <source>
        <dbReference type="PROSITE" id="PS51657"/>
    </source>
</evidence>
<dbReference type="KEGG" id="vg:3416602"/>
<keyword evidence="8" id="KW-0347">Helicase</keyword>
<keyword evidence="10" id="KW-1043">Host membrane</keyword>
<proteinExistence type="inferred from homology"/>
<dbReference type="Proteomes" id="UP000202626">
    <property type="component" value="Genome"/>
</dbReference>
<evidence type="ECO:0000256" key="6">
    <source>
        <dbReference type="ARBA" id="ARBA00022741"/>
    </source>
</evidence>
<dbReference type="GO" id="GO:0006396">
    <property type="term" value="P:RNA processing"/>
    <property type="evidence" value="ECO:0007669"/>
    <property type="project" value="InterPro"/>
</dbReference>
<evidence type="ECO:0000256" key="12">
    <source>
        <dbReference type="ARBA" id="ARBA00023184"/>
    </source>
</evidence>
<evidence type="ECO:0000256" key="5">
    <source>
        <dbReference type="ARBA" id="ARBA00022679"/>
    </source>
</evidence>
<dbReference type="GO" id="GO:0005524">
    <property type="term" value="F:ATP binding"/>
    <property type="evidence" value="ECO:0007669"/>
    <property type="project" value="UniProtKB-KW"/>
</dbReference>
<dbReference type="PROSITE" id="PS51743">
    <property type="entry name" value="ALPHAVIRUS_MT"/>
    <property type="match status" value="1"/>
</dbReference>
<dbReference type="OrthoDB" id="1460at10239"/>
<comment type="subcellular location">
    <subcellularLocation>
        <location evidence="1">Host endoplasmic reticulum membrane</location>
        <topology evidence="1">Peripheral membrane protein</topology>
    </subcellularLocation>
</comment>
<keyword evidence="17" id="KW-1185">Reference proteome</keyword>
<dbReference type="Pfam" id="PF01660">
    <property type="entry name" value="Vmethyltransf"/>
    <property type="match status" value="1"/>
</dbReference>
<feature type="region of interest" description="Disordered" evidence="13">
    <location>
        <begin position="503"/>
        <end position="527"/>
    </location>
</feature>
<dbReference type="InterPro" id="IPR027417">
    <property type="entry name" value="P-loop_NTPase"/>
</dbReference>
<feature type="domain" description="(+)RNA virus helicase C-terminal" evidence="14">
    <location>
        <begin position="650"/>
        <end position="955"/>
    </location>
</feature>
<evidence type="ECO:0000313" key="17">
    <source>
        <dbReference type="Proteomes" id="UP000202626"/>
    </source>
</evidence>
<dbReference type="RefSeq" id="YP_233101.2">
    <property type="nucleotide sequence ID" value="NC_006999.2"/>
</dbReference>
<feature type="domain" description="Alphavirus-like MT" evidence="15">
    <location>
        <begin position="71"/>
        <end position="255"/>
    </location>
</feature>
<evidence type="ECO:0000256" key="1">
    <source>
        <dbReference type="ARBA" id="ARBA00004291"/>
    </source>
</evidence>
<dbReference type="GO" id="GO:0003723">
    <property type="term" value="F:RNA binding"/>
    <property type="evidence" value="ECO:0007669"/>
    <property type="project" value="InterPro"/>
</dbReference>
<evidence type="ECO:0000259" key="15">
    <source>
        <dbReference type="PROSITE" id="PS51743"/>
    </source>
</evidence>
<gene>
    <name evidence="16" type="primary">1a</name>
</gene>
<keyword evidence="11" id="KW-0472">Membrane</keyword>
<evidence type="ECO:0000256" key="10">
    <source>
        <dbReference type="ARBA" id="ARBA00022870"/>
    </source>
</evidence>
<evidence type="ECO:0000256" key="3">
    <source>
        <dbReference type="ARBA" id="ARBA00020856"/>
    </source>
</evidence>
<keyword evidence="5" id="KW-0808">Transferase</keyword>
<dbReference type="GO" id="GO:0016556">
    <property type="term" value="P:mRNA modification"/>
    <property type="evidence" value="ECO:0007669"/>
    <property type="project" value="InterPro"/>
</dbReference>
<dbReference type="GeneID" id="3416602"/>
<feature type="compositionally biased region" description="Basic and acidic residues" evidence="13">
    <location>
        <begin position="503"/>
        <end position="521"/>
    </location>
</feature>
<keyword evidence="12" id="KW-1038">Host endoplasmic reticulum</keyword>
<evidence type="ECO:0000256" key="9">
    <source>
        <dbReference type="ARBA" id="ARBA00022840"/>
    </source>
</evidence>
<dbReference type="GO" id="GO:0016817">
    <property type="term" value="F:hydrolase activity, acting on acid anhydrides"/>
    <property type="evidence" value="ECO:0007669"/>
    <property type="project" value="InterPro"/>
</dbReference>
<reference evidence="16 17" key="1">
    <citation type="journal article" date="2005" name="Arch. Virol.">
        <title>Synthesis of infectious in vitro transcripts from Cassia yellow blotch bromovirus cDNA clones and a reassortment analysis with other bromoviruses in protoplasts.</title>
        <authorList>
            <person name="Iwahashi F."/>
            <person name="Fujisaki K."/>
            <person name="Kaido M."/>
            <person name="Okuno T."/>
            <person name="Mise K."/>
        </authorList>
    </citation>
    <scope>NUCLEOTIDE SEQUENCE [LARGE SCALE GENOMIC DNA]</scope>
    <source>
        <strain evidence="16 17">KU1</strain>
    </source>
</reference>
<keyword evidence="9" id="KW-0067">ATP-binding</keyword>
<evidence type="ECO:0000256" key="8">
    <source>
        <dbReference type="ARBA" id="ARBA00022806"/>
    </source>
</evidence>
<evidence type="ECO:0000313" key="16">
    <source>
        <dbReference type="EMBL" id="BAD98316.2"/>
    </source>
</evidence>
<organism evidence="16 17">
    <name type="scientific">Cassia yellow blotch virus</name>
    <dbReference type="NCBI Taxonomy" id="300879"/>
    <lineage>
        <taxon>Viruses</taxon>
        <taxon>Riboviria</taxon>
        <taxon>Orthornavirae</taxon>
        <taxon>Kitrinoviricota</taxon>
        <taxon>Alsuviricetes</taxon>
        <taxon>Martellivirales</taxon>
        <taxon>Bromoviridae</taxon>
        <taxon>Bromovirus</taxon>
        <taxon>Bromovirus CYBV</taxon>
    </lineage>
</organism>
<comment type="similarity">
    <text evidence="2">Belongs to the bromoviridae replication protein 1a family.</text>
</comment>
<dbReference type="Gene3D" id="3.40.50.300">
    <property type="entry name" value="P-loop containing nucleotide triphosphate hydrolases"/>
    <property type="match status" value="2"/>
</dbReference>
<evidence type="ECO:0000256" key="4">
    <source>
        <dbReference type="ARBA" id="ARBA00022603"/>
    </source>
</evidence>
<evidence type="ECO:0000256" key="2">
    <source>
        <dbReference type="ARBA" id="ARBA00010328"/>
    </source>
</evidence>
<dbReference type="Pfam" id="PF12503">
    <property type="entry name" value="CMV_1a_C"/>
    <property type="match status" value="1"/>
</dbReference>
<dbReference type="GO" id="GO:0044167">
    <property type="term" value="C:host cell endoplasmic reticulum membrane"/>
    <property type="evidence" value="ECO:0007669"/>
    <property type="project" value="UniProtKB-SubCell"/>
</dbReference>
<dbReference type="InterPro" id="IPR022184">
    <property type="entry name" value="CMV_1a_C"/>
</dbReference>
<evidence type="ECO:0000256" key="7">
    <source>
        <dbReference type="ARBA" id="ARBA00022801"/>
    </source>
</evidence>
<dbReference type="InterPro" id="IPR027351">
    <property type="entry name" value="(+)RNA_virus_helicase_core_dom"/>
</dbReference>
<evidence type="ECO:0000256" key="11">
    <source>
        <dbReference type="ARBA" id="ARBA00023136"/>
    </source>
</evidence>
<keyword evidence="4" id="KW-0489">Methyltransferase</keyword>
<dbReference type="GO" id="GO:0008174">
    <property type="term" value="F:mRNA methyltransferase activity"/>
    <property type="evidence" value="ECO:0007669"/>
    <property type="project" value="UniProtKB-UniRule"/>
</dbReference>
<sequence>MASLIDLNSLISKKGAESRGVLDIVDNQATQQVLSQVEHLRRSKKINIRNKLAPSEVEAFKARYGGAFDLNLTQEYNAPHSLAGALRIAEHYDCMDSFPPEDRIIDFGGSWWHHYARKDFRVHCCCPILGVRDAARHEERMCRLRRLLQSSDYEETPDFCLNKARDCNVQADWAICIHGGYDMGFKDLCHSMRSHGVRILKGTIMFDGAMLFDESGFLPLLKCRWKKEKGFVKFDFENESTLSYIHSWDKLGSFFTESVYRIGSTTYLLERELIKCNIMTYKIIATDLPCPKETLRHCVWFENLSQYVAVNVPVDFNLCRWRRVRVAVSTVREVEEISFRCFKENKEWTENMKAVASVLSAKSSTVIINGQAIMAGERLSIDDYHLVAFALTLNLYMKYENLRSFHEGLKWGGWWNHFLTRFWWRGDVPTDSRPWLVNLLGQWFPRLRLDTYAESCEFIAKISDVAEFECDSVPSGFLQRFFHSEADLQRRIQVELDTVKDSRDKKKKEKEKASKEPKSEEPVEEVFEEAPDDFIRDDVKPATDGGTVCVDKSTVSRELSLKEYSNYCQRLHENSLSNLRRIWLLAGGKGTVISNKSMLETYHRVDCLINAHIAGSGWLYPTEQEYTIGYNDDGLGPKQAGETFIVDKSCVISNNASLAKASQGLKAPKCSVTLCDGVAGCGKTTAIKNTFSIEKDIIVTANKKSASDVREAIFPEDPEGEIASKFIRTADSALMHGLPSCQRLLIDEAGLLHFGQVLAVAAICKATEVLAFGDSEQISFKSRDNTFRFRHQKIIYDRRDVVTVTYRCPQDVVAAVVKMKRRTGKLRESKYSSWISRSKVEKSLSARPISSLNQIVIEPHKFYQTMTQSAKAALMTRAKDFQLPKSWIEANIKTAHESQGISVDHVVHVRDKSTKCDLYKDEEYCLVAMTRHKKTFEYCYNGELAGDLLLHSIRS</sequence>
<dbReference type="GO" id="GO:0032259">
    <property type="term" value="P:methylation"/>
    <property type="evidence" value="ECO:0007669"/>
    <property type="project" value="UniProtKB-KW"/>
</dbReference>
<dbReference type="InterPro" id="IPR002588">
    <property type="entry name" value="Alphavirus-like_MT_dom"/>
</dbReference>
<dbReference type="EMBL" id="AB194806">
    <property type="protein sequence ID" value="BAD98316.2"/>
    <property type="molecule type" value="Genomic_RNA"/>
</dbReference>